<dbReference type="Proteomes" id="UP000682843">
    <property type="component" value="Chromosome"/>
</dbReference>
<organism evidence="2 3">
    <name type="scientific">Tardiphaga alba</name>
    <dbReference type="NCBI Taxonomy" id="340268"/>
    <lineage>
        <taxon>Bacteria</taxon>
        <taxon>Pseudomonadati</taxon>
        <taxon>Pseudomonadota</taxon>
        <taxon>Alphaproteobacteria</taxon>
        <taxon>Hyphomicrobiales</taxon>
        <taxon>Nitrobacteraceae</taxon>
        <taxon>Tardiphaga</taxon>
    </lineage>
</organism>
<keyword evidence="3" id="KW-1185">Reference proteome</keyword>
<sequence>MTDLSPSIAPQIDAARLGPDALLDIVGHLGAALIKSDKITDSTVVDHPIRSPAGARSTLHRAETTDTIPSKREAHMPYAKIKAPDGGLRAKYPGFVKPALASSIGRVPAGDRWVHEIKFELSGAGPHHQRSHQGLHAEWPRLDRSLQEDRDRRLVGKKPGIVMAENYAGRCVNGPKAGEQLSAPSNSVPVIAPGSDTEGQLVGFYEYKAGGWEWRPETTPDEKERLR</sequence>
<name>A0ABX8AGL6_9BRAD</name>
<dbReference type="RefSeq" id="WP_211910807.1">
    <property type="nucleotide sequence ID" value="NZ_CP036498.1"/>
</dbReference>
<reference evidence="2 3" key="1">
    <citation type="submission" date="2019-02" db="EMBL/GenBank/DDBJ databases">
        <title>Emended description of the genus Rhodopseudomonas and description of Rhodopseudomonas albus sp. nov., a non-phototrophic, heavy-metal-tolerant bacterium isolated from garden soil.</title>
        <authorList>
            <person name="Bao Z."/>
            <person name="Cao W.W."/>
            <person name="Sato Y."/>
            <person name="Nishizawa T."/>
            <person name="Zhao J."/>
            <person name="Guo Y."/>
            <person name="Ohta H."/>
        </authorList>
    </citation>
    <scope>NUCLEOTIDE SEQUENCE [LARGE SCALE GENOMIC DNA]</scope>
    <source>
        <strain evidence="2 3">SK50-23</strain>
    </source>
</reference>
<evidence type="ECO:0000256" key="1">
    <source>
        <dbReference type="SAM" id="MobiDB-lite"/>
    </source>
</evidence>
<evidence type="ECO:0000313" key="2">
    <source>
        <dbReference type="EMBL" id="QUS42071.1"/>
    </source>
</evidence>
<accession>A0ABX8AGL6</accession>
<gene>
    <name evidence="2" type="ORF">RPMA_27050</name>
</gene>
<proteinExistence type="predicted"/>
<evidence type="ECO:0000313" key="3">
    <source>
        <dbReference type="Proteomes" id="UP000682843"/>
    </source>
</evidence>
<feature type="region of interest" description="Disordered" evidence="1">
    <location>
        <begin position="124"/>
        <end position="144"/>
    </location>
</feature>
<dbReference type="EMBL" id="CP036498">
    <property type="protein sequence ID" value="QUS42071.1"/>
    <property type="molecule type" value="Genomic_DNA"/>
</dbReference>
<protein>
    <submittedName>
        <fullName evidence="2">Uncharacterized protein</fullName>
    </submittedName>
</protein>